<reference evidence="2 3" key="1">
    <citation type="journal article" date="2017" name="Infect. Genet. Evol.">
        <title>The new phylogeny of the genus Mycobacterium: The old and the news.</title>
        <authorList>
            <person name="Tortoli E."/>
            <person name="Fedrizzi T."/>
            <person name="Meehan C.J."/>
            <person name="Trovato A."/>
            <person name="Grottola A."/>
            <person name="Giacobazzi E."/>
            <person name="Serpini G.F."/>
            <person name="Tagliazucchi S."/>
            <person name="Fabio A."/>
            <person name="Bettua C."/>
            <person name="Bertorelli R."/>
            <person name="Frascaro F."/>
            <person name="De Sanctis V."/>
            <person name="Pecorari M."/>
            <person name="Jousson O."/>
            <person name="Segata N."/>
            <person name="Cirillo D.M."/>
        </authorList>
    </citation>
    <scope>NUCLEOTIDE SEQUENCE [LARGE SCALE GENOMIC DNA]</scope>
    <source>
        <strain evidence="2 3">CIP1034565</strain>
    </source>
</reference>
<proteinExistence type="predicted"/>
<protein>
    <submittedName>
        <fullName evidence="2">Uncharacterized protein</fullName>
    </submittedName>
</protein>
<dbReference type="EMBL" id="PDCN02000017">
    <property type="protein sequence ID" value="PIB74428.1"/>
    <property type="molecule type" value="Genomic_DNA"/>
</dbReference>
<name>A0A2G5P7T4_9MYCO</name>
<evidence type="ECO:0000313" key="2">
    <source>
        <dbReference type="EMBL" id="PIB74428.1"/>
    </source>
</evidence>
<dbReference type="Proteomes" id="UP000230551">
    <property type="component" value="Unassembled WGS sequence"/>
</dbReference>
<accession>A0A2G5P7T4</accession>
<dbReference type="AlphaFoldDB" id="A0A2G5P7T4"/>
<sequence length="123" mass="14336">MLHDLADLHPLLLQGLRTGVVPSSAEIAEATGKTLAEVERILEAPDDDETDEDDAEPEDPDAQQFRDRYHWLVEQRCAGWLEEHDDYREVPDGVRRRIEADCNDSIQYQWRQHLAARRERDED</sequence>
<feature type="compositionally biased region" description="Acidic residues" evidence="1">
    <location>
        <begin position="44"/>
        <end position="61"/>
    </location>
</feature>
<evidence type="ECO:0000256" key="1">
    <source>
        <dbReference type="SAM" id="MobiDB-lite"/>
    </source>
</evidence>
<evidence type="ECO:0000313" key="3">
    <source>
        <dbReference type="Proteomes" id="UP000230551"/>
    </source>
</evidence>
<dbReference type="OrthoDB" id="4736744at2"/>
<feature type="region of interest" description="Disordered" evidence="1">
    <location>
        <begin position="42"/>
        <end position="66"/>
    </location>
</feature>
<keyword evidence="3" id="KW-1185">Reference proteome</keyword>
<gene>
    <name evidence="2" type="ORF">CQY22_013245</name>
</gene>
<comment type="caution">
    <text evidence="2">The sequence shown here is derived from an EMBL/GenBank/DDBJ whole genome shotgun (WGS) entry which is preliminary data.</text>
</comment>
<organism evidence="2 3">
    <name type="scientific">Mycolicibacterium brumae</name>
    <dbReference type="NCBI Taxonomy" id="85968"/>
    <lineage>
        <taxon>Bacteria</taxon>
        <taxon>Bacillati</taxon>
        <taxon>Actinomycetota</taxon>
        <taxon>Actinomycetes</taxon>
        <taxon>Mycobacteriales</taxon>
        <taxon>Mycobacteriaceae</taxon>
        <taxon>Mycolicibacterium</taxon>
    </lineage>
</organism>
<dbReference type="RefSeq" id="WP_090590163.1">
    <property type="nucleotide sequence ID" value="NZ_CP104302.1"/>
</dbReference>